<keyword evidence="13" id="KW-1185">Reference proteome</keyword>
<evidence type="ECO:0000256" key="5">
    <source>
        <dbReference type="ARBA" id="ARBA00022729"/>
    </source>
</evidence>
<comment type="subcellular location">
    <subcellularLocation>
        <location evidence="1">Secreted</location>
    </subcellularLocation>
</comment>
<dbReference type="OrthoDB" id="416344at2759"/>
<evidence type="ECO:0000256" key="9">
    <source>
        <dbReference type="ARBA" id="ARBA00032829"/>
    </source>
</evidence>
<comment type="similarity">
    <text evidence="2">Belongs to the peptidase S9C family.</text>
</comment>
<dbReference type="GO" id="GO:0005576">
    <property type="term" value="C:extracellular region"/>
    <property type="evidence" value="ECO:0007669"/>
    <property type="project" value="UniProtKB-SubCell"/>
</dbReference>
<dbReference type="Gene3D" id="2.120.10.30">
    <property type="entry name" value="TolB, C-terminal domain"/>
    <property type="match status" value="1"/>
</dbReference>
<comment type="caution">
    <text evidence="12">The sequence shown here is derived from an EMBL/GenBank/DDBJ whole genome shotgun (WGS) entry which is preliminary data.</text>
</comment>
<dbReference type="EMBL" id="JAGPNK010000013">
    <property type="protein sequence ID" value="KAH7309895.1"/>
    <property type="molecule type" value="Genomic_DNA"/>
</dbReference>
<dbReference type="Gene3D" id="3.40.50.1820">
    <property type="entry name" value="alpha/beta hydrolase"/>
    <property type="match status" value="1"/>
</dbReference>
<evidence type="ECO:0000256" key="10">
    <source>
        <dbReference type="SAM" id="MobiDB-lite"/>
    </source>
</evidence>
<gene>
    <name evidence="12" type="ORF">B0I35DRAFT_440789</name>
</gene>
<accession>A0A8K0SP53</accession>
<keyword evidence="4" id="KW-0645">Protease</keyword>
<dbReference type="InterPro" id="IPR001375">
    <property type="entry name" value="Peptidase_S9_cat"/>
</dbReference>
<keyword evidence="3" id="KW-0964">Secreted</keyword>
<dbReference type="InterPro" id="IPR029058">
    <property type="entry name" value="AB_hydrolase_fold"/>
</dbReference>
<proteinExistence type="inferred from homology"/>
<evidence type="ECO:0000313" key="12">
    <source>
        <dbReference type="EMBL" id="KAH7309895.1"/>
    </source>
</evidence>
<dbReference type="Pfam" id="PF07676">
    <property type="entry name" value="PD40"/>
    <property type="match status" value="2"/>
</dbReference>
<dbReference type="Proteomes" id="UP000813444">
    <property type="component" value="Unassembled WGS sequence"/>
</dbReference>
<dbReference type="InterPro" id="IPR011042">
    <property type="entry name" value="6-blade_b-propeller_TolB-like"/>
</dbReference>
<dbReference type="InterPro" id="IPR011659">
    <property type="entry name" value="WD40"/>
</dbReference>
<feature type="region of interest" description="Disordered" evidence="10">
    <location>
        <begin position="1"/>
        <end position="22"/>
    </location>
</feature>
<dbReference type="SUPFAM" id="SSF53474">
    <property type="entry name" value="alpha/beta-Hydrolases"/>
    <property type="match status" value="1"/>
</dbReference>
<name>A0A8K0SP53_9HYPO</name>
<dbReference type="Pfam" id="PF00326">
    <property type="entry name" value="Peptidase_S9"/>
    <property type="match status" value="1"/>
</dbReference>
<evidence type="ECO:0000256" key="7">
    <source>
        <dbReference type="ARBA" id="ARBA00022825"/>
    </source>
</evidence>
<evidence type="ECO:0000256" key="2">
    <source>
        <dbReference type="ARBA" id="ARBA00010040"/>
    </source>
</evidence>
<dbReference type="AlphaFoldDB" id="A0A8K0SP53"/>
<evidence type="ECO:0000256" key="8">
    <source>
        <dbReference type="ARBA" id="ARBA00023180"/>
    </source>
</evidence>
<reference evidence="12" key="1">
    <citation type="journal article" date="2021" name="Nat. Commun.">
        <title>Genetic determinants of endophytism in the Arabidopsis root mycobiome.</title>
        <authorList>
            <person name="Mesny F."/>
            <person name="Miyauchi S."/>
            <person name="Thiergart T."/>
            <person name="Pickel B."/>
            <person name="Atanasova L."/>
            <person name="Karlsson M."/>
            <person name="Huettel B."/>
            <person name="Barry K.W."/>
            <person name="Haridas S."/>
            <person name="Chen C."/>
            <person name="Bauer D."/>
            <person name="Andreopoulos W."/>
            <person name="Pangilinan J."/>
            <person name="LaButti K."/>
            <person name="Riley R."/>
            <person name="Lipzen A."/>
            <person name="Clum A."/>
            <person name="Drula E."/>
            <person name="Henrissat B."/>
            <person name="Kohler A."/>
            <person name="Grigoriev I.V."/>
            <person name="Martin F.M."/>
            <person name="Hacquard S."/>
        </authorList>
    </citation>
    <scope>NUCLEOTIDE SEQUENCE</scope>
    <source>
        <strain evidence="12">MPI-CAGE-CH-0235</strain>
    </source>
</reference>
<organism evidence="12 13">
    <name type="scientific">Stachybotrys elegans</name>
    <dbReference type="NCBI Taxonomy" id="80388"/>
    <lineage>
        <taxon>Eukaryota</taxon>
        <taxon>Fungi</taxon>
        <taxon>Dikarya</taxon>
        <taxon>Ascomycota</taxon>
        <taxon>Pezizomycotina</taxon>
        <taxon>Sordariomycetes</taxon>
        <taxon>Hypocreomycetidae</taxon>
        <taxon>Hypocreales</taxon>
        <taxon>Stachybotryaceae</taxon>
        <taxon>Stachybotrys</taxon>
    </lineage>
</organism>
<dbReference type="GO" id="GO:0004252">
    <property type="term" value="F:serine-type endopeptidase activity"/>
    <property type="evidence" value="ECO:0007669"/>
    <property type="project" value="TreeGrafter"/>
</dbReference>
<keyword evidence="5" id="KW-0732">Signal</keyword>
<evidence type="ECO:0000256" key="3">
    <source>
        <dbReference type="ARBA" id="ARBA00022525"/>
    </source>
</evidence>
<sequence length="756" mass="83111">MSRYNIWPSHLQPRFPPPSSPSTPAEAVAIIRMTTGKLLLAIFAAAALPSVSAITPQQLLSANRYGAAKPNPAGDFALYTVSKYSFEEKATARKWAKLDLKTGDITDWDGDSSISEFVFVGPSPSTILYVNGTNEEGDGGISLYLGDALAIHNAKLVASIPAPLSGLKASLTPSGNINFLLSGQAYSNGTAYNAELAPTSPSTGRIYTSLYPRIWDHWTTPQRNAVFGGVLKKSCSSNRTSTSSYSFDGQLTNYVSGICNVTCAESPVDTEGDDSDYALSPDGSKIVFRSKDIDLPLANYTSSPLYLVPFDGTADDAVLLNPRGAAPYVEAEGYTTNPVFSPDGDKIAYFQQNGINYESDRRILYVANADAENAEITRLAGNWDRSPGSLAWSLDGETIFAQASDLGRDRIFSIPTTADDDYVPQNITNEGLPAGFWVIPDGLIVSDSKIWSSRDIYTVSTTGETLKVYFQANEADAELSGLGPEAVSEFYYSTNTSEIQQQAWIVYPKNFDATKKYPLAFLIHGGPQGSWANSWSTRWNLKTWADQGYVVIAPNPTASIGWGQNLTDAVSGRWGSYPYWDLVHAWQYVNETLDYVDTSNGIVAGASFGGYMTNWIAGRPMGKWFKALVTHDGVTQTLNSYASDELWFMDHDYRGPYNATGMAPGSPYYDWNPLLYTDEWTTPHFVVHNDLDYRLAISEGILLFNMLQVKGVPSKFLSFPDENHWVVRPENSLVWHTEIFNWINYYTGINNAPSPF</sequence>
<dbReference type="FunFam" id="3.40.50.1820:FF:000028">
    <property type="entry name" value="S9 family peptidase"/>
    <property type="match status" value="1"/>
</dbReference>
<protein>
    <recommendedName>
        <fullName evidence="9">Dipeptidyl-peptidase V</fullName>
    </recommendedName>
</protein>
<dbReference type="SUPFAM" id="SSF82171">
    <property type="entry name" value="DPP6 N-terminal domain-like"/>
    <property type="match status" value="1"/>
</dbReference>
<dbReference type="GO" id="GO:0006508">
    <property type="term" value="P:proteolysis"/>
    <property type="evidence" value="ECO:0007669"/>
    <property type="project" value="UniProtKB-KW"/>
</dbReference>
<dbReference type="PANTHER" id="PTHR42776">
    <property type="entry name" value="SERINE PEPTIDASE S9 FAMILY MEMBER"/>
    <property type="match status" value="1"/>
</dbReference>
<dbReference type="PANTHER" id="PTHR42776:SF11">
    <property type="entry name" value="DIPEPTIDYL-PEPTIDASE 5-RELATED"/>
    <property type="match status" value="1"/>
</dbReference>
<evidence type="ECO:0000256" key="6">
    <source>
        <dbReference type="ARBA" id="ARBA00022801"/>
    </source>
</evidence>
<feature type="domain" description="Peptidase S9 prolyl oligopeptidase catalytic" evidence="11">
    <location>
        <begin position="535"/>
        <end position="748"/>
    </location>
</feature>
<evidence type="ECO:0000256" key="4">
    <source>
        <dbReference type="ARBA" id="ARBA00022670"/>
    </source>
</evidence>
<evidence type="ECO:0000256" key="1">
    <source>
        <dbReference type="ARBA" id="ARBA00004613"/>
    </source>
</evidence>
<keyword evidence="6" id="KW-0378">Hydrolase</keyword>
<keyword evidence="7" id="KW-0720">Serine protease</keyword>
<keyword evidence="8" id="KW-0325">Glycoprotein</keyword>
<evidence type="ECO:0000259" key="11">
    <source>
        <dbReference type="Pfam" id="PF00326"/>
    </source>
</evidence>
<evidence type="ECO:0000313" key="13">
    <source>
        <dbReference type="Proteomes" id="UP000813444"/>
    </source>
</evidence>